<dbReference type="Proteomes" id="UP000199287">
    <property type="component" value="Unassembled WGS sequence"/>
</dbReference>
<proteinExistence type="predicted"/>
<dbReference type="EMBL" id="FOQA01000004">
    <property type="protein sequence ID" value="SFH88783.1"/>
    <property type="molecule type" value="Genomic_DNA"/>
</dbReference>
<evidence type="ECO:0000256" key="1">
    <source>
        <dbReference type="SAM" id="MobiDB-lite"/>
    </source>
</evidence>
<dbReference type="OrthoDB" id="49105at2"/>
<reference evidence="3" key="1">
    <citation type="submission" date="2016-10" db="EMBL/GenBank/DDBJ databases">
        <authorList>
            <person name="Varghese N."/>
            <person name="Submissions S."/>
        </authorList>
    </citation>
    <scope>NUCLEOTIDE SEQUENCE [LARGE SCALE GENOMIC DNA]</scope>
    <source>
        <strain evidence="3">Z-7934</strain>
    </source>
</reference>
<feature type="compositionally biased region" description="Polar residues" evidence="1">
    <location>
        <begin position="1"/>
        <end position="10"/>
    </location>
</feature>
<feature type="region of interest" description="Disordered" evidence="1">
    <location>
        <begin position="1"/>
        <end position="57"/>
    </location>
</feature>
<name>A0A1I3DQ42_9FIRM</name>
<sequence>MKIHHNTASSYHAEVNRKKMAERNPKENSQKKDVKTEPSIVDKMDKESKVEKVTYEKPKHVPDEKAIERLWKESQAAHQQLIDIVRQLLERQGVSTDQLDSMKDLVDTEVEVDEIARNDLEALLGPDGELGVEQVSDRIVNFAIAISGGDTSKAEILKDAIIKGFKAAEEALGGLPDISQKTYDRVMEKFDAWVNGTEKTSE</sequence>
<dbReference type="STRING" id="69895.SAMN05192551_10456"/>
<dbReference type="RefSeq" id="WP_093371424.1">
    <property type="nucleotide sequence ID" value="NZ_FOQA01000004.1"/>
</dbReference>
<accession>A0A1I3DQ42</accession>
<evidence type="ECO:0000313" key="2">
    <source>
        <dbReference type="EMBL" id="SFH88783.1"/>
    </source>
</evidence>
<organism evidence="2 3">
    <name type="scientific">Tindallia magadiensis</name>
    <dbReference type="NCBI Taxonomy" id="69895"/>
    <lineage>
        <taxon>Bacteria</taxon>
        <taxon>Bacillati</taxon>
        <taxon>Bacillota</taxon>
        <taxon>Clostridia</taxon>
        <taxon>Peptostreptococcales</taxon>
        <taxon>Tindalliaceae</taxon>
        <taxon>Tindallia</taxon>
    </lineage>
</organism>
<gene>
    <name evidence="2" type="ORF">SAMN05192551_10456</name>
</gene>
<keyword evidence="3" id="KW-1185">Reference proteome</keyword>
<protein>
    <submittedName>
        <fullName evidence="2">Uncharacterized protein</fullName>
    </submittedName>
</protein>
<dbReference type="AlphaFoldDB" id="A0A1I3DQ42"/>
<evidence type="ECO:0000313" key="3">
    <source>
        <dbReference type="Proteomes" id="UP000199287"/>
    </source>
</evidence>
<feature type="compositionally biased region" description="Basic and acidic residues" evidence="1">
    <location>
        <begin position="14"/>
        <end position="57"/>
    </location>
</feature>